<dbReference type="Proteomes" id="UP000319424">
    <property type="component" value="Unassembled WGS sequence"/>
</dbReference>
<sequence>MKNSGKVKIEFFLVMILLILFGVSTFSLVAGASKAYSRKSAENQAKDSIRLASAYVQSRIGQANDRKKVDVVPNPVTNENSIRIEEDYNGEVFYTWVYFDQGSLKEAFIGKDIALDDSYAFEITNLDSFEITKSGKLIIVDLSAKSQDKTYTNNIIIDSLKN</sequence>
<dbReference type="AlphaFoldDB" id="A0A552V0Q7"/>
<name>A0A552V0Q7_9FIRM</name>
<evidence type="ECO:0000313" key="1">
    <source>
        <dbReference type="EMBL" id="TRW24044.1"/>
    </source>
</evidence>
<proteinExistence type="predicted"/>
<protein>
    <submittedName>
        <fullName evidence="1">DUF4860 domain-containing protein</fullName>
    </submittedName>
</protein>
<dbReference type="Pfam" id="PF16152">
    <property type="entry name" value="DUF4860"/>
    <property type="match status" value="1"/>
</dbReference>
<dbReference type="OrthoDB" id="1863061at2"/>
<organism evidence="1 2">
    <name type="scientific">Criibacterium bergeronii</name>
    <dbReference type="NCBI Taxonomy" id="1871336"/>
    <lineage>
        <taxon>Bacteria</taxon>
        <taxon>Bacillati</taxon>
        <taxon>Bacillota</taxon>
        <taxon>Clostridia</taxon>
        <taxon>Peptostreptococcales</taxon>
        <taxon>Filifactoraceae</taxon>
        <taxon>Criibacterium</taxon>
    </lineage>
</organism>
<dbReference type="InterPro" id="IPR032340">
    <property type="entry name" value="DUF4860"/>
</dbReference>
<reference evidence="1 2" key="1">
    <citation type="submission" date="2019-07" db="EMBL/GenBank/DDBJ databases">
        <title>Criibacterium bergeronii gen. nov., sp. nov. isolated from human clinical samples.</title>
        <authorList>
            <person name="Maheux A.F."/>
            <person name="Boudreau D.K."/>
            <person name="Berube E."/>
            <person name="Brodeur S."/>
            <person name="Bernard K.A."/>
            <person name="Abed J.Y."/>
            <person name="Ducrey E."/>
            <person name="Guay E.F."/>
            <person name="Raymond F."/>
            <person name="Corbeil J."/>
            <person name="Domingo M.-C."/>
            <person name="Roy P.H."/>
            <person name="Boissinot M."/>
            <person name="Tocheva E.I."/>
            <person name="Omar R.F."/>
        </authorList>
    </citation>
    <scope>NUCLEOTIDE SEQUENCE [LARGE SCALE GENOMIC DNA]</scope>
    <source>
        <strain evidence="1 2">CCRI-24246</strain>
    </source>
</reference>
<accession>A0A552V0Q7</accession>
<gene>
    <name evidence="1" type="ORF">FL857_09375</name>
</gene>
<dbReference type="EMBL" id="VJXW01000016">
    <property type="protein sequence ID" value="TRW24044.1"/>
    <property type="molecule type" value="Genomic_DNA"/>
</dbReference>
<dbReference type="RefSeq" id="WP_144398598.1">
    <property type="nucleotide sequence ID" value="NZ_VJXW01000016.1"/>
</dbReference>
<comment type="caution">
    <text evidence="1">The sequence shown here is derived from an EMBL/GenBank/DDBJ whole genome shotgun (WGS) entry which is preliminary data.</text>
</comment>
<evidence type="ECO:0000313" key="2">
    <source>
        <dbReference type="Proteomes" id="UP000319424"/>
    </source>
</evidence>